<feature type="transmembrane region" description="Helical" evidence="9">
    <location>
        <begin position="41"/>
        <end position="60"/>
    </location>
</feature>
<dbReference type="Pfam" id="PF00510">
    <property type="entry name" value="COX3"/>
    <property type="match status" value="1"/>
</dbReference>
<dbReference type="EMBL" id="MN164429">
    <property type="protein sequence ID" value="QNV49113.1"/>
    <property type="molecule type" value="Genomic_DNA"/>
</dbReference>
<organism evidence="11">
    <name type="scientific">Gari togata</name>
    <dbReference type="NCBI Taxonomy" id="2774046"/>
    <lineage>
        <taxon>Eukaryota</taxon>
        <taxon>Metazoa</taxon>
        <taxon>Spiralia</taxon>
        <taxon>Lophotrochozoa</taxon>
        <taxon>Mollusca</taxon>
        <taxon>Bivalvia</taxon>
        <taxon>Autobranchia</taxon>
        <taxon>Heteroconchia</taxon>
        <taxon>Euheterodonta</taxon>
        <taxon>Imparidentia</taxon>
        <taxon>Neoheterodontei</taxon>
        <taxon>Cardiida</taxon>
        <taxon>Tellinoidea</taxon>
        <taxon>Psammobiidae</taxon>
        <taxon>Gari</taxon>
    </lineage>
</organism>
<dbReference type="GO" id="GO:0005739">
    <property type="term" value="C:mitochondrion"/>
    <property type="evidence" value="ECO:0007669"/>
    <property type="project" value="TreeGrafter"/>
</dbReference>
<evidence type="ECO:0000256" key="5">
    <source>
        <dbReference type="ARBA" id="ARBA00022967"/>
    </source>
</evidence>
<dbReference type="InterPro" id="IPR013833">
    <property type="entry name" value="Cyt_c_oxidase_su3_a-hlx"/>
</dbReference>
<feature type="transmembrane region" description="Helical" evidence="9">
    <location>
        <begin position="115"/>
        <end position="138"/>
    </location>
</feature>
<keyword evidence="4 8" id="KW-0812">Transmembrane</keyword>
<evidence type="ECO:0000256" key="7">
    <source>
        <dbReference type="ARBA" id="ARBA00023136"/>
    </source>
</evidence>
<evidence type="ECO:0000256" key="8">
    <source>
        <dbReference type="RuleBase" id="RU003375"/>
    </source>
</evidence>
<reference evidence="11" key="1">
    <citation type="submission" date="2019-07" db="EMBL/GenBank/DDBJ databases">
        <authorList>
            <person name="Sun S."/>
            <person name="Li Q."/>
        </authorList>
    </citation>
    <scope>NUCLEOTIDE SEQUENCE</scope>
</reference>
<feature type="transmembrane region" description="Helical" evidence="9">
    <location>
        <begin position="72"/>
        <end position="94"/>
    </location>
</feature>
<evidence type="ECO:0000256" key="3">
    <source>
        <dbReference type="ARBA" id="ARBA00015944"/>
    </source>
</evidence>
<dbReference type="Gene3D" id="1.20.120.80">
    <property type="entry name" value="Cytochrome c oxidase, subunit III, four-helix bundle"/>
    <property type="match status" value="1"/>
</dbReference>
<keyword evidence="7 9" id="KW-0472">Membrane</keyword>
<evidence type="ECO:0000256" key="1">
    <source>
        <dbReference type="ARBA" id="ARBA00004141"/>
    </source>
</evidence>
<dbReference type="InterPro" id="IPR024791">
    <property type="entry name" value="Cyt_c/ubiquinol_Oxase_su3"/>
</dbReference>
<dbReference type="GO" id="GO:0004129">
    <property type="term" value="F:cytochrome-c oxidase activity"/>
    <property type="evidence" value="ECO:0007669"/>
    <property type="project" value="InterPro"/>
</dbReference>
<feature type="domain" description="Heme-copper oxidase subunit III family profile" evidence="10">
    <location>
        <begin position="29"/>
        <end position="295"/>
    </location>
</feature>
<dbReference type="GO" id="GO:0006123">
    <property type="term" value="P:mitochondrial electron transport, cytochrome c to oxygen"/>
    <property type="evidence" value="ECO:0007669"/>
    <property type="project" value="TreeGrafter"/>
</dbReference>
<evidence type="ECO:0000256" key="6">
    <source>
        <dbReference type="ARBA" id="ARBA00022989"/>
    </source>
</evidence>
<dbReference type="InterPro" id="IPR000298">
    <property type="entry name" value="Cyt_c_oxidase-like_su3"/>
</dbReference>
<evidence type="ECO:0000256" key="2">
    <source>
        <dbReference type="ARBA" id="ARBA00010581"/>
    </source>
</evidence>
<comment type="function">
    <text evidence="8">Component of the cytochrome c oxidase, the last enzyme in the mitochondrial electron transport chain which drives oxidative phosphorylation. The respiratory chain contains 3 multisubunit complexes succinate dehydrogenase (complex II, CII), ubiquinol-cytochrome c oxidoreductase (cytochrome b-c1 complex, complex III, CIII) and cytochrome c oxidase (complex IV, CIV), that cooperate to transfer electrons derived from NADH and succinate to molecular oxygen, creating an electrochemical gradient over the inner membrane that drives transmembrane transport and the ATP synthase. Cytochrome c oxidase is the component of the respiratory chain that catalyzes the reduction of oxygen to water. Electrons originating from reduced cytochrome c in the intermembrane space (IMS) are transferred via the dinuclear copper A center (CU(A)) of subunit 2 and heme A of subunit 1 to the active site in subunit 1, a binuclear center (BNC) formed by heme A3 and copper B (CU(B)). The BNC reduces molecular oxygen to 2 water molecules using 4 electrons from cytochrome c in the IMS and 4 protons from the mitochondrial matrix.</text>
</comment>
<dbReference type="SUPFAM" id="SSF81452">
    <property type="entry name" value="Cytochrome c oxidase subunit III-like"/>
    <property type="match status" value="1"/>
</dbReference>
<name>A0A8K1YA22_9BIVA</name>
<dbReference type="CDD" id="cd01665">
    <property type="entry name" value="Cyt_c_Oxidase_III"/>
    <property type="match status" value="1"/>
</dbReference>
<dbReference type="InterPro" id="IPR035973">
    <property type="entry name" value="Cyt_c_oxidase_su3-like_sf"/>
</dbReference>
<protein>
    <recommendedName>
        <fullName evidence="3 8">Cytochrome c oxidase subunit 3</fullName>
    </recommendedName>
</protein>
<dbReference type="InterPro" id="IPR033945">
    <property type="entry name" value="Cyt_c_oxase_su3_dom"/>
</dbReference>
<keyword evidence="8 11" id="KW-0496">Mitochondrion</keyword>
<dbReference type="Gene3D" id="1.10.287.70">
    <property type="match status" value="1"/>
</dbReference>
<comment type="subcellular location">
    <subcellularLocation>
        <location evidence="1">Membrane</location>
        <topology evidence="1">Multi-pass membrane protein</topology>
    </subcellularLocation>
</comment>
<evidence type="ECO:0000256" key="9">
    <source>
        <dbReference type="SAM" id="Phobius"/>
    </source>
</evidence>
<dbReference type="PANTHER" id="PTHR11403">
    <property type="entry name" value="CYTOCHROME C OXIDASE SUBUNIT III"/>
    <property type="match status" value="1"/>
</dbReference>
<feature type="transmembrane region" description="Helical" evidence="9">
    <location>
        <begin position="228"/>
        <end position="252"/>
    </location>
</feature>
<proteinExistence type="inferred from homology"/>
<geneLocation type="mitochondrion" evidence="11"/>
<feature type="transmembrane region" description="Helical" evidence="9">
    <location>
        <begin position="191"/>
        <end position="208"/>
    </location>
</feature>
<keyword evidence="5" id="KW-1278">Translocase</keyword>
<keyword evidence="6 9" id="KW-1133">Transmembrane helix</keyword>
<comment type="similarity">
    <text evidence="2 8">Belongs to the cytochrome c oxidase subunit 3 family.</text>
</comment>
<sequence>MVGKLPKLSYKGWWGSKVKLSGVGKAWAKGCGYYCCGPSPWPVLVCLSLGVLLSGLVLFLHKGENWWDFMGVLGMASGMALAGYGVNMWMLDIVCEATYLKSYGVVVRRSLKLGFILFMLSESFFFVGFFWAWFHIGVGSLSSGKEWPPWPLIPVNPWGIPLFNTFVLLTSGATISWGYECLKLKSSRREAISTFLVSGCLGLVFVGLQLKEYYGSSFTIADGGYGSAFYMLTGLHGLHVFCGLVFIFVCALRIYLHHFSEEESAYQGVSFCVWYWHFVDVVWLFVFFWCYVWPYYSGSGG</sequence>
<dbReference type="AlphaFoldDB" id="A0A8K1YA22"/>
<dbReference type="GO" id="GO:0016020">
    <property type="term" value="C:membrane"/>
    <property type="evidence" value="ECO:0007669"/>
    <property type="project" value="UniProtKB-SubCell"/>
</dbReference>
<evidence type="ECO:0000313" key="11">
    <source>
        <dbReference type="EMBL" id="QNV49113.1"/>
    </source>
</evidence>
<accession>A0A8K1YA22</accession>
<evidence type="ECO:0000256" key="4">
    <source>
        <dbReference type="ARBA" id="ARBA00022692"/>
    </source>
</evidence>
<feature type="transmembrane region" description="Helical" evidence="9">
    <location>
        <begin position="158"/>
        <end position="179"/>
    </location>
</feature>
<evidence type="ECO:0000259" key="10">
    <source>
        <dbReference type="PROSITE" id="PS50253"/>
    </source>
</evidence>
<feature type="transmembrane region" description="Helical" evidence="9">
    <location>
        <begin position="273"/>
        <end position="296"/>
    </location>
</feature>
<dbReference type="PROSITE" id="PS50253">
    <property type="entry name" value="COX3"/>
    <property type="match status" value="1"/>
</dbReference>
<dbReference type="PANTHER" id="PTHR11403:SF7">
    <property type="entry name" value="CYTOCHROME C OXIDASE SUBUNIT 3"/>
    <property type="match status" value="1"/>
</dbReference>
<gene>
    <name evidence="11" type="primary">COX3</name>
</gene>